<keyword evidence="5" id="KW-0378">Hydrolase</keyword>
<dbReference type="Pfam" id="PF07748">
    <property type="entry name" value="Glyco_hydro_38C"/>
    <property type="match status" value="1"/>
</dbReference>
<protein>
    <recommendedName>
        <fullName evidence="8">Alpha-mannosidase</fullName>
        <ecNumber evidence="3">3.2.1.24</ecNumber>
    </recommendedName>
</protein>
<evidence type="ECO:0000256" key="1">
    <source>
        <dbReference type="ARBA" id="ARBA00000365"/>
    </source>
</evidence>
<dbReference type="Proteomes" id="UP000015241">
    <property type="component" value="Unassembled WGS sequence"/>
</dbReference>
<dbReference type="PANTHER" id="PTHR46017:SF1">
    <property type="entry name" value="ALPHA-MANNOSIDASE 2C1"/>
    <property type="match status" value="1"/>
</dbReference>
<dbReference type="FunFam" id="3.20.110.10:FF:000002">
    <property type="entry name" value="alpha-mannosidase 2C1 isoform X1"/>
    <property type="match status" value="1"/>
</dbReference>
<dbReference type="OrthoDB" id="10261055at2759"/>
<dbReference type="Pfam" id="PF22907">
    <property type="entry name" value="Ams1-like_1st"/>
    <property type="match status" value="1"/>
</dbReference>
<organism evidence="10 11">
    <name type="scientific">Fomitopsis schrenkii</name>
    <name type="common">Brown rot fungus</name>
    <dbReference type="NCBI Taxonomy" id="2126942"/>
    <lineage>
        <taxon>Eukaryota</taxon>
        <taxon>Fungi</taxon>
        <taxon>Dikarya</taxon>
        <taxon>Basidiomycota</taxon>
        <taxon>Agaricomycotina</taxon>
        <taxon>Agaricomycetes</taxon>
        <taxon>Polyporales</taxon>
        <taxon>Fomitopsis</taxon>
    </lineage>
</organism>
<evidence type="ECO:0000259" key="9">
    <source>
        <dbReference type="SMART" id="SM00872"/>
    </source>
</evidence>
<dbReference type="Pfam" id="PF01074">
    <property type="entry name" value="Glyco_hydro_38N"/>
    <property type="match status" value="1"/>
</dbReference>
<evidence type="ECO:0000256" key="8">
    <source>
        <dbReference type="ARBA" id="ARBA00071615"/>
    </source>
</evidence>
<gene>
    <name evidence="10" type="ORF">FOMPIDRAFT_129991</name>
</gene>
<dbReference type="SUPFAM" id="SSF74650">
    <property type="entry name" value="Galactose mutarotase-like"/>
    <property type="match status" value="1"/>
</dbReference>
<name>S8DQ91_FOMSC</name>
<dbReference type="HOGENOM" id="CLU_003442_0_1_1"/>
<dbReference type="EMBL" id="KE504222">
    <property type="protein sequence ID" value="EPS94832.1"/>
    <property type="molecule type" value="Genomic_DNA"/>
</dbReference>
<dbReference type="CDD" id="cd10812">
    <property type="entry name" value="GH38N_AMII_ScAms1_like"/>
    <property type="match status" value="1"/>
</dbReference>
<dbReference type="InterPro" id="IPR037094">
    <property type="entry name" value="Glyco_hydro_38_cen_sf"/>
</dbReference>
<dbReference type="GO" id="GO:0004559">
    <property type="term" value="F:alpha-mannosidase activity"/>
    <property type="evidence" value="ECO:0007669"/>
    <property type="project" value="UniProtKB-EC"/>
</dbReference>
<dbReference type="Pfam" id="PF09261">
    <property type="entry name" value="Alpha-mann_mid"/>
    <property type="match status" value="1"/>
</dbReference>
<dbReference type="STRING" id="743788.S8DQ91"/>
<dbReference type="eggNOG" id="KOG4342">
    <property type="taxonomic scope" value="Eukaryota"/>
</dbReference>
<dbReference type="InterPro" id="IPR028995">
    <property type="entry name" value="Glyco_hydro_57/38_cen_sf"/>
</dbReference>
<evidence type="ECO:0000256" key="5">
    <source>
        <dbReference type="ARBA" id="ARBA00022801"/>
    </source>
</evidence>
<dbReference type="InterPro" id="IPR011330">
    <property type="entry name" value="Glyco_hydro/deAcase_b/a-brl"/>
</dbReference>
<dbReference type="GO" id="GO:0030246">
    <property type="term" value="F:carbohydrate binding"/>
    <property type="evidence" value="ECO:0007669"/>
    <property type="project" value="InterPro"/>
</dbReference>
<dbReference type="InterPro" id="IPR011682">
    <property type="entry name" value="Glyco_hydro_38_C"/>
</dbReference>
<dbReference type="InParanoid" id="S8DQ91"/>
<dbReference type="SUPFAM" id="SSF88688">
    <property type="entry name" value="Families 57/38 glycoside transferase middle domain"/>
    <property type="match status" value="1"/>
</dbReference>
<keyword evidence="11" id="KW-1185">Reference proteome</keyword>
<dbReference type="GO" id="GO:0009313">
    <property type="term" value="P:oligosaccharide catabolic process"/>
    <property type="evidence" value="ECO:0007669"/>
    <property type="project" value="TreeGrafter"/>
</dbReference>
<keyword evidence="6" id="KW-0326">Glycosidase</keyword>
<dbReference type="GO" id="GO:0000329">
    <property type="term" value="C:fungal-type vacuole membrane"/>
    <property type="evidence" value="ECO:0007669"/>
    <property type="project" value="TreeGrafter"/>
</dbReference>
<dbReference type="FunCoup" id="S8DQ91">
    <property type="interactions" value="62"/>
</dbReference>
<dbReference type="AlphaFoldDB" id="S8DQ91"/>
<dbReference type="InterPro" id="IPR000602">
    <property type="entry name" value="Glyco_hydro_38_N"/>
</dbReference>
<dbReference type="PANTHER" id="PTHR46017">
    <property type="entry name" value="ALPHA-MANNOSIDASE 2C1"/>
    <property type="match status" value="1"/>
</dbReference>
<dbReference type="InterPro" id="IPR054723">
    <property type="entry name" value="Ams1-like_N"/>
</dbReference>
<evidence type="ECO:0000313" key="10">
    <source>
        <dbReference type="EMBL" id="EPS94832.1"/>
    </source>
</evidence>
<dbReference type="EC" id="3.2.1.24" evidence="3"/>
<dbReference type="GO" id="GO:0046872">
    <property type="term" value="F:metal ion binding"/>
    <property type="evidence" value="ECO:0007669"/>
    <property type="project" value="UniProtKB-KW"/>
</dbReference>
<dbReference type="SUPFAM" id="SSF88713">
    <property type="entry name" value="Glycoside hydrolase/deacetylase"/>
    <property type="match status" value="1"/>
</dbReference>
<evidence type="ECO:0000313" key="11">
    <source>
        <dbReference type="Proteomes" id="UP000015241"/>
    </source>
</evidence>
<dbReference type="Pfam" id="PF17677">
    <property type="entry name" value="Glyco_hydro38C2"/>
    <property type="match status" value="1"/>
</dbReference>
<keyword evidence="4" id="KW-0479">Metal-binding</keyword>
<reference evidence="10 11" key="1">
    <citation type="journal article" date="2012" name="Science">
        <title>The Paleozoic origin of enzymatic lignin decomposition reconstructed from 31 fungal genomes.</title>
        <authorList>
            <person name="Floudas D."/>
            <person name="Binder M."/>
            <person name="Riley R."/>
            <person name="Barry K."/>
            <person name="Blanchette R.A."/>
            <person name="Henrissat B."/>
            <person name="Martinez A.T."/>
            <person name="Otillar R."/>
            <person name="Spatafora J.W."/>
            <person name="Yadav J.S."/>
            <person name="Aerts A."/>
            <person name="Benoit I."/>
            <person name="Boyd A."/>
            <person name="Carlson A."/>
            <person name="Copeland A."/>
            <person name="Coutinho P.M."/>
            <person name="de Vries R.P."/>
            <person name="Ferreira P."/>
            <person name="Findley K."/>
            <person name="Foster B."/>
            <person name="Gaskell J."/>
            <person name="Glotzer D."/>
            <person name="Gorecki P."/>
            <person name="Heitman J."/>
            <person name="Hesse C."/>
            <person name="Hori C."/>
            <person name="Igarashi K."/>
            <person name="Jurgens J.A."/>
            <person name="Kallen N."/>
            <person name="Kersten P."/>
            <person name="Kohler A."/>
            <person name="Kuees U."/>
            <person name="Kumar T.K.A."/>
            <person name="Kuo A."/>
            <person name="LaButti K."/>
            <person name="Larrondo L.F."/>
            <person name="Lindquist E."/>
            <person name="Ling A."/>
            <person name="Lombard V."/>
            <person name="Lucas S."/>
            <person name="Lundell T."/>
            <person name="Martin R."/>
            <person name="McLaughlin D.J."/>
            <person name="Morgenstern I."/>
            <person name="Morin E."/>
            <person name="Murat C."/>
            <person name="Nagy L.G."/>
            <person name="Nolan M."/>
            <person name="Ohm R.A."/>
            <person name="Patyshakuliyeva A."/>
            <person name="Rokas A."/>
            <person name="Ruiz-Duenas F.J."/>
            <person name="Sabat G."/>
            <person name="Salamov A."/>
            <person name="Samejima M."/>
            <person name="Schmutz J."/>
            <person name="Slot J.C."/>
            <person name="St John F."/>
            <person name="Stenlid J."/>
            <person name="Sun H."/>
            <person name="Sun S."/>
            <person name="Syed K."/>
            <person name="Tsang A."/>
            <person name="Wiebenga A."/>
            <person name="Young D."/>
            <person name="Pisabarro A."/>
            <person name="Eastwood D.C."/>
            <person name="Martin F."/>
            <person name="Cullen D."/>
            <person name="Grigoriev I.V."/>
            <person name="Hibbett D.S."/>
        </authorList>
    </citation>
    <scope>NUCLEOTIDE SEQUENCE</scope>
    <source>
        <strain evidence="11">FP-58527</strain>
    </source>
</reference>
<dbReference type="Gene3D" id="2.70.98.30">
    <property type="entry name" value="Golgi alpha-mannosidase II, domain 4"/>
    <property type="match status" value="1"/>
</dbReference>
<evidence type="ECO:0000256" key="2">
    <source>
        <dbReference type="ARBA" id="ARBA00009792"/>
    </source>
</evidence>
<evidence type="ECO:0000256" key="6">
    <source>
        <dbReference type="ARBA" id="ARBA00023295"/>
    </source>
</evidence>
<accession>S8DQ91</accession>
<sequence length="1120" mass="125745">MSHQHHHGHGHDHAGVDYPQTNYGTGAKWIKHLTQGRLGTFNGGHYADVNLAQVLYHHRVDDSAYIKLQVWSAPDLTKPLFEEAMKQKFKPAKKGDQFGPSCTWHTNHWWKVSVTLPAYWDQYEVVQFEFDPDCEAMIFTTDGTPLQGITGGYGGDRRVEFILPTEARNARKFDFVIESSCNGMFGVPWNGDTIEHPDMNRYFRLVTADLVVPNQDAWRLLWDFQTLREISETLPGNTSLQNKALVTANAIMNEFDKDDLDSVQRARKLAENVFGAGWASKGDKIYDEGPEEAAIWGIGHCHIDTAWLWPYRVTQQKVARSWSTQVDLMERYPEHRFSCSQAQQYKWLEQQYPPLFERVKAQVLAGHFHPVGGSWVENDSNMPSGEALARQFIFGQRYFESRFGFRCDTAWLPDSFGLTGALPQLIRQAGMKYFFTQKLSCNTFPHSTFNWVGIDGTQVLCHMTPVDTYTAQASVGDIHKGVTNHKNLESSDTSLLVFGNGDGGGGPLAKMLENLRRIRAAGNNSREIPVVNMGHSVDEFFQFLAKKSDAGKKLPNWNGELYLEFHRGTYTSHGSIKKGNRKSEFLMRDVELVATLASLYRFHQTNYVYPNDKINDCWEKVLLNQLLPGSAIGMVYDDAEKLYAEVRTDGTQLLADAWAALFPESYSLSSTAALSKRGTLVGFNTTHLPRRDVVKVPLGSGSAKLKGQVVQAAKDGSYGYALMDCSEGDHVSMPTGLFADCKPVSVFTNGSNHFVLRNSSVQLTISEGRVSSLLDVELGRELLTPGQTGGLVIFDDRPNYWDAWDVEIHHLETVHPLEFSNISVVAEGPLRASVRSEFKYRQSTITVTISLDAITASMKKDSRSLFIFDAVVDWHERHEFLKFELPLNLHNDLATYETQFGFVQRPTHNNTTWDMAKFEVCGHKYADLSEFGYGVAILSESKYGFSCRGNVLRISLLRASTAPDENQDQGKHEFSWAVMPHAGHFLESDVPQAAQLFNSPLHTQSPMFHKPPPFAVHGARNVFLDTVKRGLDDDFKSKSGPASVVLRIYEAFGGHAQVSLRIAKHIPVSKVLATNLLEDPEAELSVLETEDRAHHVVKLNFHGFEVKTIKVVLGKSDVSV</sequence>
<comment type="similarity">
    <text evidence="2">Belongs to the glycosyl hydrolase 38 family.</text>
</comment>
<dbReference type="InterPro" id="IPR041147">
    <property type="entry name" value="GH38_C"/>
</dbReference>
<dbReference type="SMART" id="SM00872">
    <property type="entry name" value="Alpha-mann_mid"/>
    <property type="match status" value="1"/>
</dbReference>
<evidence type="ECO:0000256" key="7">
    <source>
        <dbReference type="ARBA" id="ARBA00054985"/>
    </source>
</evidence>
<dbReference type="FunFam" id="2.70.98.30:FF:000001">
    <property type="entry name" value="alpha-mannosidase 2C1 isoform X2"/>
    <property type="match status" value="1"/>
</dbReference>
<evidence type="ECO:0000256" key="3">
    <source>
        <dbReference type="ARBA" id="ARBA00012752"/>
    </source>
</evidence>
<dbReference type="InterPro" id="IPR015341">
    <property type="entry name" value="Glyco_hydro_38_cen"/>
</dbReference>
<feature type="domain" description="Glycoside hydrolase family 38 central" evidence="9">
    <location>
        <begin position="564"/>
        <end position="643"/>
    </location>
</feature>
<comment type="function">
    <text evidence="7">Degrades free oligosaccharides in the vacuole.</text>
</comment>
<evidence type="ECO:0000256" key="4">
    <source>
        <dbReference type="ARBA" id="ARBA00022723"/>
    </source>
</evidence>
<dbReference type="Gene3D" id="3.20.110.10">
    <property type="entry name" value="Glycoside hydrolase 38, N terminal domain"/>
    <property type="match status" value="1"/>
</dbReference>
<proteinExistence type="inferred from homology"/>
<comment type="catalytic activity">
    <reaction evidence="1">
        <text>Hydrolysis of terminal, non-reducing alpha-D-mannose residues in alpha-D-mannosides.</text>
        <dbReference type="EC" id="3.2.1.24"/>
    </reaction>
</comment>
<dbReference type="InterPro" id="IPR027291">
    <property type="entry name" value="Glyco_hydro_38_N_sf"/>
</dbReference>
<dbReference type="FunFam" id="1.20.1270.50:FF:000004">
    <property type="entry name" value="alpha-mannosidase 2C1 isoform X1"/>
    <property type="match status" value="1"/>
</dbReference>
<dbReference type="InterPro" id="IPR011013">
    <property type="entry name" value="Gal_mutarotase_sf_dom"/>
</dbReference>
<dbReference type="GO" id="GO:0006013">
    <property type="term" value="P:mannose metabolic process"/>
    <property type="evidence" value="ECO:0007669"/>
    <property type="project" value="InterPro"/>
</dbReference>
<dbReference type="Gene3D" id="1.20.1270.50">
    <property type="entry name" value="Glycoside hydrolase family 38, central domain"/>
    <property type="match status" value="1"/>
</dbReference>